<feature type="transmembrane region" description="Helical" evidence="6">
    <location>
        <begin position="345"/>
        <end position="365"/>
    </location>
</feature>
<dbReference type="STRING" id="679936.Sulac_0893"/>
<feature type="transmembrane region" description="Helical" evidence="6">
    <location>
        <begin position="147"/>
        <end position="165"/>
    </location>
</feature>
<feature type="transmembrane region" description="Helical" evidence="6">
    <location>
        <begin position="88"/>
        <end position="106"/>
    </location>
</feature>
<dbReference type="AlphaFoldDB" id="G8TS70"/>
<dbReference type="PANTHER" id="PTHR23527">
    <property type="entry name" value="BLL3282 PROTEIN"/>
    <property type="match status" value="1"/>
</dbReference>
<evidence type="ECO:0000256" key="2">
    <source>
        <dbReference type="ARBA" id="ARBA00022448"/>
    </source>
</evidence>
<dbReference type="PATRIC" id="fig|679936.5.peg.946"/>
<keyword evidence="5 6" id="KW-0472">Membrane</keyword>
<gene>
    <name evidence="8" type="ordered locus">Sulac_0893</name>
</gene>
<dbReference type="GO" id="GO:0022857">
    <property type="term" value="F:transmembrane transporter activity"/>
    <property type="evidence" value="ECO:0007669"/>
    <property type="project" value="InterPro"/>
</dbReference>
<feature type="transmembrane region" description="Helical" evidence="6">
    <location>
        <begin position="377"/>
        <end position="395"/>
    </location>
</feature>
<dbReference type="EMBL" id="CP003179">
    <property type="protein sequence ID" value="AEW04396.1"/>
    <property type="molecule type" value="Genomic_DNA"/>
</dbReference>
<evidence type="ECO:0000256" key="1">
    <source>
        <dbReference type="ARBA" id="ARBA00004651"/>
    </source>
</evidence>
<evidence type="ECO:0000256" key="3">
    <source>
        <dbReference type="ARBA" id="ARBA00022692"/>
    </source>
</evidence>
<evidence type="ECO:0000313" key="9">
    <source>
        <dbReference type="Proteomes" id="UP000005439"/>
    </source>
</evidence>
<comment type="subcellular location">
    <subcellularLocation>
        <location evidence="1">Cell membrane</location>
        <topology evidence="1">Multi-pass membrane protein</topology>
    </subcellularLocation>
</comment>
<evidence type="ECO:0000256" key="6">
    <source>
        <dbReference type="SAM" id="Phobius"/>
    </source>
</evidence>
<protein>
    <submittedName>
        <fullName evidence="8">Major facilitator superfamily MFS_1</fullName>
    </submittedName>
</protein>
<keyword evidence="2" id="KW-0813">Transport</keyword>
<dbReference type="PANTHER" id="PTHR23527:SF1">
    <property type="entry name" value="BLL3282 PROTEIN"/>
    <property type="match status" value="1"/>
</dbReference>
<feature type="transmembrane region" description="Helical" evidence="6">
    <location>
        <begin position="20"/>
        <end position="47"/>
    </location>
</feature>
<dbReference type="InterPro" id="IPR036259">
    <property type="entry name" value="MFS_trans_sf"/>
</dbReference>
<feature type="transmembrane region" description="Helical" evidence="6">
    <location>
        <begin position="284"/>
        <end position="303"/>
    </location>
</feature>
<dbReference type="Gene3D" id="1.20.1250.20">
    <property type="entry name" value="MFS general substrate transporter like domains"/>
    <property type="match status" value="2"/>
</dbReference>
<evidence type="ECO:0000256" key="4">
    <source>
        <dbReference type="ARBA" id="ARBA00022989"/>
    </source>
</evidence>
<evidence type="ECO:0000313" key="8">
    <source>
        <dbReference type="EMBL" id="AEW04396.1"/>
    </source>
</evidence>
<dbReference type="InterPro" id="IPR052952">
    <property type="entry name" value="MFS-Transporter"/>
</dbReference>
<dbReference type="PROSITE" id="PS50850">
    <property type="entry name" value="MFS"/>
    <property type="match status" value="1"/>
</dbReference>
<evidence type="ECO:0000259" key="7">
    <source>
        <dbReference type="PROSITE" id="PS50850"/>
    </source>
</evidence>
<dbReference type="KEGG" id="sap:Sulac_0893"/>
<keyword evidence="3 6" id="KW-0812">Transmembrane</keyword>
<dbReference type="HOGENOM" id="CLU_001265_58_2_9"/>
<feature type="transmembrane region" description="Helical" evidence="6">
    <location>
        <begin position="177"/>
        <end position="196"/>
    </location>
</feature>
<keyword evidence="9" id="KW-1185">Reference proteome</keyword>
<evidence type="ECO:0000256" key="5">
    <source>
        <dbReference type="ARBA" id="ARBA00023136"/>
    </source>
</evidence>
<reference evidence="9" key="1">
    <citation type="submission" date="2011-12" db="EMBL/GenBank/DDBJ databases">
        <title>The complete genome of chromosome of Sulfobacillus acidophilus DSM 10332.</title>
        <authorList>
            <person name="Lucas S."/>
            <person name="Han J."/>
            <person name="Lapidus A."/>
            <person name="Bruce D."/>
            <person name="Goodwin L."/>
            <person name="Pitluck S."/>
            <person name="Peters L."/>
            <person name="Kyrpides N."/>
            <person name="Mavromatis K."/>
            <person name="Ivanova N."/>
            <person name="Mikhailova N."/>
            <person name="Chertkov O."/>
            <person name="Saunders E."/>
            <person name="Detter J.C."/>
            <person name="Tapia R."/>
            <person name="Han C."/>
            <person name="Land M."/>
            <person name="Hauser L."/>
            <person name="Markowitz V."/>
            <person name="Cheng J.-F."/>
            <person name="Hugenholtz P."/>
            <person name="Woyke T."/>
            <person name="Wu D."/>
            <person name="Pukall R."/>
            <person name="Gehrich-Schroeter G."/>
            <person name="Schneider S."/>
            <person name="Klenk H.-P."/>
            <person name="Eisen J.A."/>
        </authorList>
    </citation>
    <scope>NUCLEOTIDE SEQUENCE [LARGE SCALE GENOMIC DNA]</scope>
    <source>
        <strain evidence="9">ATCC 700253 / DSM 10332 / NAL</strain>
    </source>
</reference>
<feature type="transmembrane region" description="Helical" evidence="6">
    <location>
        <begin position="112"/>
        <end position="135"/>
    </location>
</feature>
<name>G8TS70_SULAD</name>
<feature type="domain" description="Major facilitator superfamily (MFS) profile" evidence="7">
    <location>
        <begin position="18"/>
        <end position="400"/>
    </location>
</feature>
<dbReference type="Proteomes" id="UP000005439">
    <property type="component" value="Chromosome"/>
</dbReference>
<sequence>MNTASLWLHDPDFPGAQSPLAFLILSVLSQTSMSFVQQGIAVLGLYFAHRFHLSFAGLGLLVSTPALGMMISFSAAGWLVDRLGPRRLLMIITGPMALLVASAGFIRGLAPLAGILFLMGLTFAVVPAVGTKAVFYAFSHRNRGLPMGIRQTGVPLGASLAALVLPPLVGSFGIRPLFAVMSLALLLANGAFAWAIPPIPPQLTASAGLPIRHLLQAIWLPAAIALLLVGAQYDVLAFSLPDLVRLHRVSVDEAGLVLAVGQVGGGIGRILFGALTDRGIPVRTVLSGASLVALIAVLGVIVLPSRPPLEVLLPLWLILGIGAVGWNALALTWAGETVPASHSGLAMSTTASIIFVGAVIHPPLFGWLADTTHHLTAGWIWLATILVAAFGLTRIHPKSRQRSIRP</sequence>
<proteinExistence type="predicted"/>
<dbReference type="InterPro" id="IPR020846">
    <property type="entry name" value="MFS_dom"/>
</dbReference>
<feature type="transmembrane region" description="Helical" evidence="6">
    <location>
        <begin position="315"/>
        <end position="333"/>
    </location>
</feature>
<feature type="transmembrane region" description="Helical" evidence="6">
    <location>
        <begin position="53"/>
        <end position="76"/>
    </location>
</feature>
<dbReference type="GO" id="GO:0005886">
    <property type="term" value="C:plasma membrane"/>
    <property type="evidence" value="ECO:0007669"/>
    <property type="project" value="UniProtKB-SubCell"/>
</dbReference>
<accession>G8TS70</accession>
<organism evidence="8 9">
    <name type="scientific">Sulfobacillus acidophilus (strain ATCC 700253 / DSM 10332 / NAL)</name>
    <dbReference type="NCBI Taxonomy" id="679936"/>
    <lineage>
        <taxon>Bacteria</taxon>
        <taxon>Bacillati</taxon>
        <taxon>Bacillota</taxon>
        <taxon>Clostridia</taxon>
        <taxon>Eubacteriales</taxon>
        <taxon>Clostridiales Family XVII. Incertae Sedis</taxon>
        <taxon>Sulfobacillus</taxon>
    </lineage>
</organism>
<reference evidence="8 9" key="2">
    <citation type="journal article" date="2012" name="Stand. Genomic Sci.">
        <title>Complete genome sequence of the moderately thermophilic mineral-sulfide-oxidizing firmicute Sulfobacillus acidophilus type strain (NAL(T)).</title>
        <authorList>
            <person name="Anderson I."/>
            <person name="Chertkov O."/>
            <person name="Chen A."/>
            <person name="Saunders E."/>
            <person name="Lapidus A."/>
            <person name="Nolan M."/>
            <person name="Lucas S."/>
            <person name="Hammon N."/>
            <person name="Deshpande S."/>
            <person name="Cheng J.F."/>
            <person name="Han C."/>
            <person name="Tapia R."/>
            <person name="Goodwin L.A."/>
            <person name="Pitluck S."/>
            <person name="Liolios K."/>
            <person name="Pagani I."/>
            <person name="Ivanova N."/>
            <person name="Mikhailova N."/>
            <person name="Pati A."/>
            <person name="Palaniappan K."/>
            <person name="Land M."/>
            <person name="Pan C."/>
            <person name="Rohde M."/>
            <person name="Pukall R."/>
            <person name="Goker M."/>
            <person name="Detter J.C."/>
            <person name="Woyke T."/>
            <person name="Bristow J."/>
            <person name="Eisen J.A."/>
            <person name="Markowitz V."/>
            <person name="Hugenholtz P."/>
            <person name="Kyrpides N.C."/>
            <person name="Klenk H.P."/>
            <person name="Mavromatis K."/>
        </authorList>
    </citation>
    <scope>NUCLEOTIDE SEQUENCE [LARGE SCALE GENOMIC DNA]</scope>
    <source>
        <strain evidence="9">ATCC 700253 / DSM 10332 / NAL</strain>
    </source>
</reference>
<feature type="transmembrane region" description="Helical" evidence="6">
    <location>
        <begin position="217"/>
        <end position="235"/>
    </location>
</feature>
<dbReference type="Pfam" id="PF07690">
    <property type="entry name" value="MFS_1"/>
    <property type="match status" value="1"/>
</dbReference>
<dbReference type="SUPFAM" id="SSF103473">
    <property type="entry name" value="MFS general substrate transporter"/>
    <property type="match status" value="1"/>
</dbReference>
<dbReference type="InterPro" id="IPR011701">
    <property type="entry name" value="MFS"/>
</dbReference>
<keyword evidence="4 6" id="KW-1133">Transmembrane helix</keyword>